<sequence length="987" mass="108865">MNAVAAPRSPAKTLPSFANLSARSKASLSVNKRNYNSFPCRRFVSSRVGVLNVRAASVDQAGDQADLAAETSAEVVPSEVVELAEEVAQEVKIVAEAVSPEPEAMDPKALAIEAAMREQSKAPAELIKTYGGGKFFTVPAEPIAGSSTHLYVNRAWVSFCMSPRQECQAIGGFNDWETGNFRNPCGKVAYEAEDSDWWMTEFEAPTGVYNMKLAFSDGADEFDNNDKNDYDIPLAFGVTPEEYAELAEKARVEEEENRRNEADMQAAWDIINEHKHHRDERLAAATTSWDNPDGTPVWRSEASKKSRCEVVLLYNSAATCLNGAESITLHTGSNNWDRPTELKMQRSTKLQEEGAVWWEATVMVTKPVYVVNFVVSDGDETNWDNNGGADYAMATGNEQTEECWKTAVFDRYTKIQEDRKEAARQEAIRQEKKAKRREATRAMSKQVLARQMRHILYTEPEIPKAGEALKVFYNPNNTNLAGMPEVHVRVGFNRWTHEEPLNLPMQQVEGSPNVATEIQIPADANLVDMVFTSSAEDGDWVSYDNKFGLDYHIATEGATTSPEPLHIVHVAVEMAPIAKVGGLGDVVTSISRAVQDMGHNVEIILPKYSFLSHSPLLQNMQYECTFHWGGCNHEVFWATVEDVRVFFIDCQNSMFNTGSVYGQKDDGERFDFFSKAALEFMLQTNRQPDIIHCHDWSTARTAKYLWEDFHNNGLWKPRAVFTIHNLDFGEAKIGEAMFHSQIATTVSPSYAGEVSGNPAVSSQLGKFHGVLNGIDPDIWGPEDDGFLPLKYTAETVVEGKAAAREALRNRLGLTGWGDKPLVGVVSRLTAQKGIHLIKHAAGHTVSRGAQFVLLGSAPDPKIQAEFHGLANGLQGQDAAFYYAYDEPLSHLIYAACDVILVPSIFEPCGLTQLIAMQYGAVPCVRQTGGLRDTVFDVDHDKARAAWEMHGSADPEVPPTLTLALHAPPLTPSETGTANQMLAGVCGA</sequence>
<reference evidence="8 9" key="1">
    <citation type="journal article" date="2015" name="Genome Biol. Evol.">
        <title>Comparative Genomics of a Bacterivorous Green Alga Reveals Evolutionary Causalities and Consequences of Phago-Mixotrophic Mode of Nutrition.</title>
        <authorList>
            <person name="Burns J.A."/>
            <person name="Paasch A."/>
            <person name="Narechania A."/>
            <person name="Kim E."/>
        </authorList>
    </citation>
    <scope>NUCLEOTIDE SEQUENCE [LARGE SCALE GENOMIC DNA]</scope>
    <source>
        <strain evidence="8 9">PLY_AMNH</strain>
    </source>
</reference>
<dbReference type="SUPFAM" id="SSF53756">
    <property type="entry name" value="UDP-Glycosyltransferase/glycogen phosphorylase"/>
    <property type="match status" value="1"/>
</dbReference>
<dbReference type="GO" id="GO:0009011">
    <property type="term" value="F:alpha-1,4-glucan glucosyltransferase (ADP-glucose donor) activity"/>
    <property type="evidence" value="ECO:0007669"/>
    <property type="project" value="UniProtKB-EC"/>
</dbReference>
<evidence type="ECO:0000313" key="9">
    <source>
        <dbReference type="Proteomes" id="UP001190700"/>
    </source>
</evidence>
<dbReference type="AlphaFoldDB" id="A0AAE0F9L4"/>
<comment type="catalytic activity">
    <reaction evidence="1">
        <text>[(1-&gt;4)-alpha-D-glucosyl](n) + ADP-alpha-D-glucose = [(1-&gt;4)-alpha-D-glucosyl](n+1) + ADP + H(+)</text>
        <dbReference type="Rhea" id="RHEA:18189"/>
        <dbReference type="Rhea" id="RHEA-COMP:9584"/>
        <dbReference type="Rhea" id="RHEA-COMP:9587"/>
        <dbReference type="ChEBI" id="CHEBI:15378"/>
        <dbReference type="ChEBI" id="CHEBI:15444"/>
        <dbReference type="ChEBI" id="CHEBI:57498"/>
        <dbReference type="ChEBI" id="CHEBI:456216"/>
        <dbReference type="EC" id="2.4.1.21"/>
    </reaction>
</comment>
<dbReference type="Pfam" id="PF00534">
    <property type="entry name" value="Glycos_transf_1"/>
    <property type="match status" value="1"/>
</dbReference>
<dbReference type="EMBL" id="LGRX02022622">
    <property type="protein sequence ID" value="KAK3255426.1"/>
    <property type="molecule type" value="Genomic_DNA"/>
</dbReference>
<proteinExistence type="predicted"/>
<keyword evidence="5" id="KW-0808">Transferase</keyword>
<evidence type="ECO:0000256" key="4">
    <source>
        <dbReference type="ARBA" id="ARBA00022676"/>
    </source>
</evidence>
<dbReference type="InterPro" id="IPR013534">
    <property type="entry name" value="Starch_synth_cat_dom"/>
</dbReference>
<dbReference type="InterPro" id="IPR013783">
    <property type="entry name" value="Ig-like_fold"/>
</dbReference>
<evidence type="ECO:0000313" key="8">
    <source>
        <dbReference type="EMBL" id="KAK3255426.1"/>
    </source>
</evidence>
<dbReference type="InterPro" id="IPR005085">
    <property type="entry name" value="CBM25"/>
</dbReference>
<dbReference type="Pfam" id="PF16760">
    <property type="entry name" value="CBM53"/>
    <property type="match status" value="1"/>
</dbReference>
<comment type="pathway">
    <text evidence="2">Glycan biosynthesis; starch biosynthesis.</text>
</comment>
<dbReference type="Gene3D" id="2.60.40.10">
    <property type="entry name" value="Immunoglobulins"/>
    <property type="match status" value="2"/>
</dbReference>
<name>A0AAE0F9L4_9CHLO</name>
<dbReference type="EC" id="2.4.1.21" evidence="3"/>
<protein>
    <recommendedName>
        <fullName evidence="3">starch synthase</fullName>
        <ecNumber evidence="3">2.4.1.21</ecNumber>
    </recommendedName>
</protein>
<evidence type="ECO:0000256" key="6">
    <source>
        <dbReference type="ARBA" id="ARBA00022922"/>
    </source>
</evidence>
<keyword evidence="4" id="KW-0328">Glycosyltransferase</keyword>
<dbReference type="CDD" id="cd03791">
    <property type="entry name" value="GT5_Glycogen_synthase_DULL1-like"/>
    <property type="match status" value="1"/>
</dbReference>
<dbReference type="Gene3D" id="3.40.50.2000">
    <property type="entry name" value="Glycogen Phosphorylase B"/>
    <property type="match status" value="2"/>
</dbReference>
<dbReference type="GO" id="GO:2001070">
    <property type="term" value="F:starch binding"/>
    <property type="evidence" value="ECO:0007669"/>
    <property type="project" value="InterPro"/>
</dbReference>
<feature type="domain" description="Carbohydrate binding module family 25" evidence="7">
    <location>
        <begin position="309"/>
        <end position="396"/>
    </location>
</feature>
<feature type="domain" description="Carbohydrate binding module family 25" evidence="7">
    <location>
        <begin position="466"/>
        <end position="556"/>
    </location>
</feature>
<dbReference type="InterPro" id="IPR001296">
    <property type="entry name" value="Glyco_trans_1"/>
</dbReference>
<evidence type="ECO:0000259" key="7">
    <source>
        <dbReference type="SMART" id="SM01066"/>
    </source>
</evidence>
<keyword evidence="6" id="KW-0750">Starch biosynthesis</keyword>
<dbReference type="SMART" id="SM01066">
    <property type="entry name" value="CBM_25"/>
    <property type="match status" value="2"/>
</dbReference>
<evidence type="ECO:0000256" key="5">
    <source>
        <dbReference type="ARBA" id="ARBA00022679"/>
    </source>
</evidence>
<organism evidence="8 9">
    <name type="scientific">Cymbomonas tetramitiformis</name>
    <dbReference type="NCBI Taxonomy" id="36881"/>
    <lineage>
        <taxon>Eukaryota</taxon>
        <taxon>Viridiplantae</taxon>
        <taxon>Chlorophyta</taxon>
        <taxon>Pyramimonadophyceae</taxon>
        <taxon>Pyramimonadales</taxon>
        <taxon>Pyramimonadaceae</taxon>
        <taxon>Cymbomonas</taxon>
    </lineage>
</organism>
<dbReference type="PANTHER" id="PTHR46083">
    <property type="match status" value="1"/>
</dbReference>
<dbReference type="PANTHER" id="PTHR46083:SF5">
    <property type="entry name" value="STARCH SYNTHASE 3, CHLOROPLASTIC_AMYLOPLASTIC"/>
    <property type="match status" value="1"/>
</dbReference>
<evidence type="ECO:0000256" key="1">
    <source>
        <dbReference type="ARBA" id="ARBA00001478"/>
    </source>
</evidence>
<accession>A0AAE0F9L4</accession>
<gene>
    <name evidence="8" type="ORF">CYMTET_35388</name>
</gene>
<dbReference type="GO" id="GO:0019252">
    <property type="term" value="P:starch biosynthetic process"/>
    <property type="evidence" value="ECO:0007669"/>
    <property type="project" value="UniProtKB-KW"/>
</dbReference>
<evidence type="ECO:0000256" key="3">
    <source>
        <dbReference type="ARBA" id="ARBA00012588"/>
    </source>
</evidence>
<evidence type="ECO:0000256" key="2">
    <source>
        <dbReference type="ARBA" id="ARBA00004727"/>
    </source>
</evidence>
<dbReference type="Proteomes" id="UP001190700">
    <property type="component" value="Unassembled WGS sequence"/>
</dbReference>
<dbReference type="Pfam" id="PF08323">
    <property type="entry name" value="Glyco_transf_5"/>
    <property type="match status" value="1"/>
</dbReference>
<keyword evidence="9" id="KW-1185">Reference proteome</keyword>
<comment type="caution">
    <text evidence="8">The sequence shown here is derived from an EMBL/GenBank/DDBJ whole genome shotgun (WGS) entry which is preliminary data.</text>
</comment>